<dbReference type="InterPro" id="IPR036661">
    <property type="entry name" value="Luciferase-like_sf"/>
</dbReference>
<dbReference type="InterPro" id="IPR050564">
    <property type="entry name" value="F420-G6PD/mer"/>
</dbReference>
<dbReference type="EC" id="1.5.98.2" evidence="3"/>
<evidence type="ECO:0000313" key="6">
    <source>
        <dbReference type="Proteomes" id="UP000580718"/>
    </source>
</evidence>
<dbReference type="Proteomes" id="UP000247602">
    <property type="component" value="Unassembled WGS sequence"/>
</dbReference>
<reference evidence="3 6" key="2">
    <citation type="submission" date="2020-08" db="EMBL/GenBank/DDBJ databases">
        <title>Sequencing the genomes of 1000 actinobacteria strains.</title>
        <authorList>
            <person name="Klenk H.-P."/>
        </authorList>
    </citation>
    <scope>NUCLEOTIDE SEQUENCE [LARGE SCALE GENOMIC DNA]</scope>
    <source>
        <strain evidence="3 6">DSM 16678</strain>
    </source>
</reference>
<evidence type="ECO:0000313" key="4">
    <source>
        <dbReference type="EMBL" id="PZA20170.1"/>
    </source>
</evidence>
<dbReference type="Proteomes" id="UP000580718">
    <property type="component" value="Unassembled WGS sequence"/>
</dbReference>
<dbReference type="CDD" id="cd01097">
    <property type="entry name" value="Tetrahydromethanopterin_reductase"/>
    <property type="match status" value="1"/>
</dbReference>
<dbReference type="GO" id="GO:0016705">
    <property type="term" value="F:oxidoreductase activity, acting on paired donors, with incorporation or reduction of molecular oxygen"/>
    <property type="evidence" value="ECO:0007669"/>
    <property type="project" value="InterPro"/>
</dbReference>
<dbReference type="PANTHER" id="PTHR43244:SF1">
    <property type="entry name" value="5,10-METHYLENETETRAHYDROMETHANOPTERIN REDUCTASE"/>
    <property type="match status" value="1"/>
</dbReference>
<dbReference type="Pfam" id="PF00296">
    <property type="entry name" value="Bac_luciferase"/>
    <property type="match status" value="1"/>
</dbReference>
<evidence type="ECO:0000256" key="1">
    <source>
        <dbReference type="ARBA" id="ARBA00023002"/>
    </source>
</evidence>
<evidence type="ECO:0000313" key="5">
    <source>
        <dbReference type="Proteomes" id="UP000247602"/>
    </source>
</evidence>
<keyword evidence="5" id="KW-1185">Reference proteome</keyword>
<dbReference type="RefSeq" id="WP_110553342.1">
    <property type="nucleotide sequence ID" value="NZ_JACIBU010000001.1"/>
</dbReference>
<protein>
    <submittedName>
        <fullName evidence="3">5,10-methylenetetrahydromethanopterin reductase</fullName>
        <ecNumber evidence="3">1.5.98.2</ecNumber>
    </submittedName>
    <submittedName>
        <fullName evidence="4">LLM class flavin-dependent oxidoreductase</fullName>
    </submittedName>
</protein>
<dbReference type="EMBL" id="QKNV01000215">
    <property type="protein sequence ID" value="PZA20170.1"/>
    <property type="molecule type" value="Genomic_DNA"/>
</dbReference>
<dbReference type="OrthoDB" id="675245at2"/>
<evidence type="ECO:0000259" key="2">
    <source>
        <dbReference type="Pfam" id="PF00296"/>
    </source>
</evidence>
<proteinExistence type="predicted"/>
<dbReference type="EMBL" id="JACIBU010000001">
    <property type="protein sequence ID" value="MBB3677496.1"/>
    <property type="molecule type" value="Genomic_DNA"/>
</dbReference>
<organism evidence="4 5">
    <name type="scientific">Modestobacter versicolor</name>
    <dbReference type="NCBI Taxonomy" id="429133"/>
    <lineage>
        <taxon>Bacteria</taxon>
        <taxon>Bacillati</taxon>
        <taxon>Actinomycetota</taxon>
        <taxon>Actinomycetes</taxon>
        <taxon>Geodermatophilales</taxon>
        <taxon>Geodermatophilaceae</taxon>
        <taxon>Modestobacter</taxon>
    </lineage>
</organism>
<reference evidence="4 5" key="1">
    <citation type="submission" date="2018-06" db="EMBL/GenBank/DDBJ databases">
        <title>Draft genome sequence of Modestobacter versicolor CP153-2.</title>
        <authorList>
            <person name="Gundlapally S.R."/>
        </authorList>
    </citation>
    <scope>NUCLEOTIDE SEQUENCE [LARGE SCALE GENOMIC DNA]</scope>
    <source>
        <strain evidence="4 5">CP153-2</strain>
    </source>
</reference>
<sequence length="336" mass="34698">MRTEIGLGLQSDKAPGDYARLAAAAEEHGVDVLSVFGDLLYQPPVVPLLEMARATSRVRLGAACWNPYTTHPYELAGQFAALDRASSGRAYLGLARGTWLGALGVAQPRPVAHLREAVALVCALLAGDTGGLDGELYPLAPGTALRYPLPEQPPRVLLGTWGPTTAALAGEVADELKVGGSANPAMVAVMQEWTAVGARRAGRPEDAVGIVVGAVTVVDEDGDAARARARTEVAMYLAVVAGLDPTVTLPEGLLDEVAARVAAGDDAGAGRAVPDDVLDLFAFSGTPEQVAAQAQLLVDAGAARVEFGTPHGLTDARGVELIGTRVLPLIDREPTP</sequence>
<keyword evidence="1 3" id="KW-0560">Oxidoreductase</keyword>
<dbReference type="AlphaFoldDB" id="A0A323V800"/>
<dbReference type="InterPro" id="IPR011251">
    <property type="entry name" value="Luciferase-like_dom"/>
</dbReference>
<gene>
    <name evidence="4" type="ORF">DMO24_16855</name>
    <name evidence="3" type="ORF">FHX36_003231</name>
</gene>
<dbReference type="Gene3D" id="3.20.20.30">
    <property type="entry name" value="Luciferase-like domain"/>
    <property type="match status" value="1"/>
</dbReference>
<dbReference type="PANTHER" id="PTHR43244">
    <property type="match status" value="1"/>
</dbReference>
<feature type="domain" description="Luciferase-like" evidence="2">
    <location>
        <begin position="7"/>
        <end position="303"/>
    </location>
</feature>
<accession>A0A323V800</accession>
<comment type="caution">
    <text evidence="4">The sequence shown here is derived from an EMBL/GenBank/DDBJ whole genome shotgun (WGS) entry which is preliminary data.</text>
</comment>
<dbReference type="SUPFAM" id="SSF51679">
    <property type="entry name" value="Bacterial luciferase-like"/>
    <property type="match status" value="1"/>
</dbReference>
<evidence type="ECO:0000313" key="3">
    <source>
        <dbReference type="EMBL" id="MBB3677496.1"/>
    </source>
</evidence>
<dbReference type="GO" id="GO:0018537">
    <property type="term" value="F:coenzyme F420-dependent N5,N10-methenyltetrahydromethanopterin reductase activity"/>
    <property type="evidence" value="ECO:0007669"/>
    <property type="project" value="UniProtKB-EC"/>
</dbReference>
<name>A0A323V800_9ACTN</name>